<feature type="domain" description="Response regulatory" evidence="2">
    <location>
        <begin position="5"/>
        <end position="115"/>
    </location>
</feature>
<dbReference type="PROSITE" id="PS50110">
    <property type="entry name" value="RESPONSE_REGULATORY"/>
    <property type="match status" value="1"/>
</dbReference>
<name>A0ABR6C1M1_9HYPH</name>
<dbReference type="Proteomes" id="UP000587524">
    <property type="component" value="Unassembled WGS sequence"/>
</dbReference>
<proteinExistence type="predicted"/>
<reference evidence="3 4" key="1">
    <citation type="submission" date="2020-08" db="EMBL/GenBank/DDBJ databases">
        <title>Genomic Encyclopedia of Type Strains, Phase IV (KMG-IV): sequencing the most valuable type-strain genomes for metagenomic binning, comparative biology and taxonomic classification.</title>
        <authorList>
            <person name="Goeker M."/>
        </authorList>
    </citation>
    <scope>NUCLEOTIDE SEQUENCE [LARGE SCALE GENOMIC DNA]</scope>
    <source>
        <strain evidence="3 4">DSM 17455</strain>
    </source>
</reference>
<dbReference type="Gene3D" id="3.40.50.2300">
    <property type="match status" value="1"/>
</dbReference>
<dbReference type="SUPFAM" id="SSF52172">
    <property type="entry name" value="CheY-like"/>
    <property type="match status" value="1"/>
</dbReference>
<keyword evidence="1" id="KW-0597">Phosphoprotein</keyword>
<gene>
    <name evidence="3" type="ORF">HNQ97_000854</name>
</gene>
<organism evidence="3 4">
    <name type="scientific">Aminobacter ciceronei</name>
    <dbReference type="NCBI Taxonomy" id="150723"/>
    <lineage>
        <taxon>Bacteria</taxon>
        <taxon>Pseudomonadati</taxon>
        <taxon>Pseudomonadota</taxon>
        <taxon>Alphaproteobacteria</taxon>
        <taxon>Hyphomicrobiales</taxon>
        <taxon>Phyllobacteriaceae</taxon>
        <taxon>Aminobacter</taxon>
    </lineage>
</organism>
<protein>
    <submittedName>
        <fullName evidence="3">CheY-like chemotaxis protein</fullName>
    </submittedName>
</protein>
<evidence type="ECO:0000313" key="3">
    <source>
        <dbReference type="EMBL" id="MBA9018864.1"/>
    </source>
</evidence>
<accession>A0ABR6C1M1</accession>
<dbReference type="NCBIfam" id="NF009972">
    <property type="entry name" value="PRK13435.1-3"/>
    <property type="match status" value="1"/>
</dbReference>
<dbReference type="SMART" id="SM00448">
    <property type="entry name" value="REC"/>
    <property type="match status" value="1"/>
</dbReference>
<sequence length="148" mass="15831">MMNCKVMVVEDEIFVATEIESMLEELGHHPIGIAMDSASALDLARHAEIALVDLNLRDGPTGPSLGKILAEQFGVTVLFITANPSQLGDGVPGTIGVLPKPVMDEELSEAVRYAVARRHRLAAEPPTRLKLFGADNCNDREDGLGVTA</sequence>
<dbReference type="EMBL" id="JACJHZ010000003">
    <property type="protein sequence ID" value="MBA9018864.1"/>
    <property type="molecule type" value="Genomic_DNA"/>
</dbReference>
<keyword evidence="4" id="KW-1185">Reference proteome</keyword>
<evidence type="ECO:0000259" key="2">
    <source>
        <dbReference type="PROSITE" id="PS50110"/>
    </source>
</evidence>
<evidence type="ECO:0000256" key="1">
    <source>
        <dbReference type="PROSITE-ProRule" id="PRU00169"/>
    </source>
</evidence>
<comment type="caution">
    <text evidence="3">The sequence shown here is derived from an EMBL/GenBank/DDBJ whole genome shotgun (WGS) entry which is preliminary data.</text>
</comment>
<dbReference type="InterPro" id="IPR001789">
    <property type="entry name" value="Sig_transdc_resp-reg_receiver"/>
</dbReference>
<dbReference type="RefSeq" id="WP_067954587.1">
    <property type="nucleotide sequence ID" value="NZ_JACJHY010000003.1"/>
</dbReference>
<feature type="modified residue" description="4-aspartylphosphate" evidence="1">
    <location>
        <position position="53"/>
    </location>
</feature>
<dbReference type="InterPro" id="IPR011006">
    <property type="entry name" value="CheY-like_superfamily"/>
</dbReference>
<evidence type="ECO:0000313" key="4">
    <source>
        <dbReference type="Proteomes" id="UP000587524"/>
    </source>
</evidence>